<dbReference type="PANTHER" id="PTHR21477">
    <property type="entry name" value="ZGC:172139"/>
    <property type="match status" value="1"/>
</dbReference>
<dbReference type="Ensembl" id="ENSCHIT00010005047.1">
    <property type="protein sequence ID" value="ENSCHIP00010003648.1"/>
    <property type="gene ID" value="ENSCHIG00010002621.1"/>
</dbReference>
<dbReference type="InterPro" id="IPR019141">
    <property type="entry name" value="DUF2045"/>
</dbReference>
<dbReference type="PANTHER" id="PTHR21477:SF13">
    <property type="entry name" value="KIAA0930"/>
    <property type="match status" value="1"/>
</dbReference>
<organism evidence="2">
    <name type="scientific">Capra hircus</name>
    <name type="common">Goat</name>
    <dbReference type="NCBI Taxonomy" id="9925"/>
    <lineage>
        <taxon>Eukaryota</taxon>
        <taxon>Metazoa</taxon>
        <taxon>Chordata</taxon>
        <taxon>Craniata</taxon>
        <taxon>Vertebrata</taxon>
        <taxon>Euteleostomi</taxon>
        <taxon>Mammalia</taxon>
        <taxon>Eutheria</taxon>
        <taxon>Laurasiatheria</taxon>
        <taxon>Artiodactyla</taxon>
        <taxon>Ruminantia</taxon>
        <taxon>Pecora</taxon>
        <taxon>Bovidae</taxon>
        <taxon>Caprinae</taxon>
        <taxon>Capra</taxon>
    </lineage>
</organism>
<reference evidence="2" key="1">
    <citation type="submission" date="2019-03" db="EMBL/GenBank/DDBJ databases">
        <title>Genome sequencing and reference-guided assembly of Black Bengal Goat (Capra hircus).</title>
        <authorList>
            <person name="Siddiki A.Z."/>
            <person name="Baten A."/>
            <person name="Billah M."/>
            <person name="Alam M.A.U."/>
            <person name="Shawrob K.S.M."/>
            <person name="Saha S."/>
            <person name="Chowdhury M."/>
            <person name="Rahman A.H."/>
            <person name="Stear M."/>
            <person name="Miah G."/>
            <person name="Das G.B."/>
            <person name="Hossain M.M."/>
            <person name="Kumkum M."/>
            <person name="Islam M.S."/>
            <person name="Mollah A.M."/>
            <person name="Ahsan A."/>
            <person name="Tusar F."/>
            <person name="Khan M.K.I."/>
        </authorList>
    </citation>
    <scope>NUCLEOTIDE SEQUENCE [LARGE SCALE GENOMIC DNA]</scope>
</reference>
<accession>A0A8C2NDB1</accession>
<evidence type="ECO:0000256" key="1">
    <source>
        <dbReference type="SAM" id="MobiDB-lite"/>
    </source>
</evidence>
<dbReference type="AlphaFoldDB" id="A0A8C2NDB1"/>
<feature type="compositionally biased region" description="Basic and acidic residues" evidence="1">
    <location>
        <begin position="294"/>
        <end position="315"/>
    </location>
</feature>
<sequence length="493" mass="52893">MLLIHPGAGVRGAAGLGAAPLGGGLGAFWGGCFKDDRIVFWTWMFSTYFMEKWAPRQDDMLFYVRRKLAFAGSEGALDGRKLAEAEPEVEVEVYRRDSKKLPGLGDPDIDWEESVCLNLILQKLDYMVTCAVCTRADGGDIHIHRKRSQQVFASPSKHPMDSKGEESKISYPNIFFMIDSFEEGSIRYEALKKVYDNRVSVAARMAQKMSFGFYKYSNMEFVRMKGPQGKGHAEMAVSRVSTGDTSPCGTEEDSSPASPMHERVTSFSTPPTPERNNRPAFFSPSLKRKGPRNRIAEMKKSHSANDSEEFFREDDGGGDPAAPRCPPARGASSLPSAHSESQGAVCQPILCGGGAVDRQQTATKGSPQPQLSVAGSWHLISGAARGGLWARAHAVPSLCEVPCGPAASSAVSLGAHLASSLSPGPSVQRPPGHLRPGVSAVLDRTPIARSSGLPALLSALHGSRCGSGKGRAVFIRGAAGGCWKSLEGPDRQD</sequence>
<feature type="region of interest" description="Disordered" evidence="1">
    <location>
        <begin position="240"/>
        <end position="339"/>
    </location>
</feature>
<evidence type="ECO:0000313" key="2">
    <source>
        <dbReference type="Ensembl" id="ENSCHIP00010003648.1"/>
    </source>
</evidence>
<proteinExistence type="predicted"/>
<evidence type="ECO:0008006" key="3">
    <source>
        <dbReference type="Google" id="ProtNLM"/>
    </source>
</evidence>
<protein>
    <recommendedName>
        <fullName evidence="3">KIAA0930</fullName>
    </recommendedName>
</protein>
<reference evidence="2" key="2">
    <citation type="submission" date="2025-08" db="UniProtKB">
        <authorList>
            <consortium name="Ensembl"/>
        </authorList>
    </citation>
    <scope>IDENTIFICATION</scope>
</reference>
<dbReference type="Pfam" id="PF09741">
    <property type="entry name" value="DUF2045"/>
    <property type="match status" value="2"/>
</dbReference>
<name>A0A8C2NDB1_CAPHI</name>